<evidence type="ECO:0000313" key="6">
    <source>
        <dbReference type="EMBL" id="PXX15101.1"/>
    </source>
</evidence>
<dbReference type="InterPro" id="IPR028994">
    <property type="entry name" value="Integrin_alpha_N"/>
</dbReference>
<feature type="non-terminal residue" evidence="6">
    <location>
        <position position="1116"/>
    </location>
</feature>
<dbReference type="InterPro" id="IPR013517">
    <property type="entry name" value="FG-GAP"/>
</dbReference>
<feature type="chain" id="PRO_5016305586" evidence="5">
    <location>
        <begin position="25"/>
        <end position="1116"/>
    </location>
</feature>
<keyword evidence="7" id="KW-1185">Reference proteome</keyword>
<keyword evidence="2" id="KW-0964">Secreted</keyword>
<organism evidence="6 7">
    <name type="scientific">Hoylesella shahii DSM 15611 = JCM 12083</name>
    <dbReference type="NCBI Taxonomy" id="1122991"/>
    <lineage>
        <taxon>Bacteria</taxon>
        <taxon>Pseudomonadati</taxon>
        <taxon>Bacteroidota</taxon>
        <taxon>Bacteroidia</taxon>
        <taxon>Bacteroidales</taxon>
        <taxon>Prevotellaceae</taxon>
        <taxon>Hoylesella</taxon>
    </lineage>
</organism>
<dbReference type="EMBL" id="QJJX01000080">
    <property type="protein sequence ID" value="PXX15101.1"/>
    <property type="molecule type" value="Genomic_DNA"/>
</dbReference>
<proteinExistence type="predicted"/>
<evidence type="ECO:0000313" key="7">
    <source>
        <dbReference type="Proteomes" id="UP000248314"/>
    </source>
</evidence>
<reference evidence="6 7" key="1">
    <citation type="submission" date="2018-05" db="EMBL/GenBank/DDBJ databases">
        <title>Genomic Encyclopedia of Type Strains, Phase I: the one thousand microbial genomes (KMG-I) project.</title>
        <authorList>
            <person name="Kyrpides N."/>
        </authorList>
    </citation>
    <scope>NUCLEOTIDE SEQUENCE [LARGE SCALE GENOMIC DNA]</scope>
    <source>
        <strain evidence="6 7">DSM 15611</strain>
    </source>
</reference>
<evidence type="ECO:0000256" key="4">
    <source>
        <dbReference type="ARBA" id="ARBA00023026"/>
    </source>
</evidence>
<comment type="caution">
    <text evidence="6">The sequence shown here is derived from an EMBL/GenBank/DDBJ whole genome shotgun (WGS) entry which is preliminary data.</text>
</comment>
<sequence length="1116" mass="124829">MKTNLHKILLTGLFGILFSAGASAETRTNKIMDKQSVIDSIVKPEKHLVIEREVTPKGDTIYRYKYQAVDLGPIEDKAPTILYKEEPKHALRSAMPALPSVAEKGNHYVGKIPFTEGVTPTGGKTYAIPIVTAPCKGQAPQVAIAYNSQGGNGTAGYGWNVTGASAINVVGKTIHYDGQTEAVDLSKPAECAFALDGVRLVRNTGTLTQYDYETSQGFVLVKKHLANEEIAYFSVAYPNGNTATFGFKNNTKTQPAYPITEMVDRNGYKINFEYTVSGNCHFLSRIAYGGRSEAEHTAEMLFNYEARKDFTTVYLSGVALAADKLLKSVVSRNKVGNTFEELCTYRLSHELKDVSLLVQIGCSSGGVEMAPLEFGYPADNLMGGPGRLQCETQFYLPHYFQDYGRGIKPIYIRGKFVKGHYNDGLITMPGHYSPYSMLIEDNGHFLYGSGYPEDQDILIVPGLSFYSKPNAIKTENGFQTIQAVDTNGDGIDEIVKVNYTFNNVSWTETNLKIQVYNYEGFNLPSTSFTVLVKGSAYDHKHFYSPMSYVYLFGDFLGTGKNQLLTISHNKTFMGDNVTSWFSLIDLDKKAKVSETSLFPLDYNAHVFPLDVDGDGKMELCHHVDAGWDVYTYSTAQNRFTKLYELRGKNAPPKYSNVFGDINGDGKMDILNPPVWSYHSYSDRDLPVWAPPFCPKCGKPNPIPDYRSTDCDHCYEDLEKYYNDSPYQARCIKCNSKLGSTDWSVPPLSCRTHGDIVTVRIYNGYVDNGNKWKVYLSTGKSFEPIEMPIINSEQSDHYLLADVNQDGLADLVCIRDSTMRLYINHNGKISSIAEGSLAVAHKLSLLPLSVCNPNGMSHLVSIEKGEVSCYSFTNNSVKSNLLTNFIDSYGLKHTNEYRNIIEENGTYQPSRIKRTYPYCNLIAPLFLLSVNNVYNGNEPIRGNDYLYEGAVIHRTGLGFVGFETTYVEDMVTHTFTSERHDVERLGITTRTETRDRDVDLYYANTDFTAAKTCNPVLTRSVETNKLTGVKKETQLFYDAFNNPTRQRISFGNGNIYTESVQTYRNVTTSDRYLVGLPLAKATTSGCDGNTWTTREEYAYNAQWMPERSVTYTNGNKT</sequence>
<dbReference type="Pfam" id="PF03534">
    <property type="entry name" value="SpvB"/>
    <property type="match status" value="1"/>
</dbReference>
<dbReference type="STRING" id="1122991.GCA_000613445_00740"/>
<keyword evidence="3 5" id="KW-0732">Signal</keyword>
<protein>
    <submittedName>
        <fullName evidence="6">Virulence plasmid B protein</fullName>
    </submittedName>
</protein>
<evidence type="ECO:0000256" key="3">
    <source>
        <dbReference type="ARBA" id="ARBA00022729"/>
    </source>
</evidence>
<gene>
    <name evidence="6" type="ORF">EJ73_02872</name>
</gene>
<dbReference type="AlphaFoldDB" id="A0A318HXA5"/>
<dbReference type="RefSeq" id="WP_211310081.1">
    <property type="nucleotide sequence ID" value="NZ_QJJX01000080.1"/>
</dbReference>
<dbReference type="InterPro" id="IPR003284">
    <property type="entry name" value="Sal_SpvB"/>
</dbReference>
<evidence type="ECO:0000256" key="2">
    <source>
        <dbReference type="ARBA" id="ARBA00022525"/>
    </source>
</evidence>
<feature type="signal peptide" evidence="5">
    <location>
        <begin position="1"/>
        <end position="24"/>
    </location>
</feature>
<accession>A0A318HXA5</accession>
<dbReference type="Pfam" id="PF13517">
    <property type="entry name" value="FG-GAP_3"/>
    <property type="match status" value="1"/>
</dbReference>
<name>A0A318HXA5_9BACT</name>
<evidence type="ECO:0000256" key="1">
    <source>
        <dbReference type="ARBA" id="ARBA00004613"/>
    </source>
</evidence>
<dbReference type="GO" id="GO:0005737">
    <property type="term" value="C:cytoplasm"/>
    <property type="evidence" value="ECO:0007669"/>
    <property type="project" value="InterPro"/>
</dbReference>
<evidence type="ECO:0000256" key="5">
    <source>
        <dbReference type="SAM" id="SignalP"/>
    </source>
</evidence>
<keyword evidence="4" id="KW-0843">Virulence</keyword>
<dbReference type="GO" id="GO:0005576">
    <property type="term" value="C:extracellular region"/>
    <property type="evidence" value="ECO:0007669"/>
    <property type="project" value="UniProtKB-SubCell"/>
</dbReference>
<dbReference type="Proteomes" id="UP000248314">
    <property type="component" value="Unassembled WGS sequence"/>
</dbReference>
<comment type="subcellular location">
    <subcellularLocation>
        <location evidence="1">Secreted</location>
    </subcellularLocation>
</comment>
<dbReference type="SUPFAM" id="SSF69318">
    <property type="entry name" value="Integrin alpha N-terminal domain"/>
    <property type="match status" value="1"/>
</dbReference>